<evidence type="ECO:0000313" key="2">
    <source>
        <dbReference type="EMBL" id="QAA94217.1"/>
    </source>
</evidence>
<dbReference type="Gene3D" id="3.40.50.1820">
    <property type="entry name" value="alpha/beta hydrolase"/>
    <property type="match status" value="1"/>
</dbReference>
<dbReference type="InterPro" id="IPR029058">
    <property type="entry name" value="AB_hydrolase_fold"/>
</dbReference>
<dbReference type="SUPFAM" id="SSF53474">
    <property type="entry name" value="alpha/beta-Hydrolases"/>
    <property type="match status" value="1"/>
</dbReference>
<dbReference type="AlphaFoldDB" id="A0A410GD39"/>
<evidence type="ECO:0000313" key="3">
    <source>
        <dbReference type="Proteomes" id="UP000283474"/>
    </source>
</evidence>
<gene>
    <name evidence="2" type="ORF">CKA81_10515</name>
</gene>
<dbReference type="OrthoDB" id="9793083at2"/>
<dbReference type="InterPro" id="IPR000639">
    <property type="entry name" value="Epox_hydrolase-like"/>
</dbReference>
<name>A0A410GD39_9BURK</name>
<dbReference type="PANTHER" id="PTHR43798">
    <property type="entry name" value="MONOACYLGLYCEROL LIPASE"/>
    <property type="match status" value="1"/>
</dbReference>
<organism evidence="2 3">
    <name type="scientific">Pollutimonas thiosulfatoxidans</name>
    <dbReference type="NCBI Taxonomy" id="2028345"/>
    <lineage>
        <taxon>Bacteria</taxon>
        <taxon>Pseudomonadati</taxon>
        <taxon>Pseudomonadota</taxon>
        <taxon>Betaproteobacteria</taxon>
        <taxon>Burkholderiales</taxon>
        <taxon>Alcaligenaceae</taxon>
        <taxon>Pollutimonas</taxon>
    </lineage>
</organism>
<dbReference type="KEGG" id="pus:CKA81_10515"/>
<sequence length="266" mass="28964">MFFRLSNGRRIWYELLGEPEAPVVCLTHSLTADSGMWAEQVPALLQSGYRVLRMDIRGHGASEAVAGPYSLDDLADDVADVVNGLALGAVHYVGLSIGGMFGQAFAAKHQHLLRSLTLCDTLPSSAAGAVDMWNERIAVAREADSLAPLADATLIRWFTEVFRSGFPLRYQQFNESILATSLDGFEGCARAMQDFDFSSVLPGLRTPALVLCGADDPSTPPSENKRLAALIPGAHYVELDGCRHLPNVEKPSDFNTTLLRWLKSQD</sequence>
<protein>
    <recommendedName>
        <fullName evidence="1">AB hydrolase-1 domain-containing protein</fullName>
    </recommendedName>
</protein>
<accession>A0A410GD39</accession>
<dbReference type="GO" id="GO:0003824">
    <property type="term" value="F:catalytic activity"/>
    <property type="evidence" value="ECO:0007669"/>
    <property type="project" value="InterPro"/>
</dbReference>
<reference evidence="2 3" key="1">
    <citation type="submission" date="2017-08" db="EMBL/GenBank/DDBJ databases">
        <authorList>
            <person name="Park S.-J."/>
            <person name="Kim H."/>
        </authorList>
    </citation>
    <scope>NUCLEOTIDE SEQUENCE [LARGE SCALE GENOMIC DNA]</scope>
    <source>
        <strain evidence="3">ye3</strain>
    </source>
</reference>
<dbReference type="InterPro" id="IPR050266">
    <property type="entry name" value="AB_hydrolase_sf"/>
</dbReference>
<dbReference type="EMBL" id="CP022987">
    <property type="protein sequence ID" value="QAA94217.1"/>
    <property type="molecule type" value="Genomic_DNA"/>
</dbReference>
<proteinExistence type="predicted"/>
<dbReference type="InterPro" id="IPR000073">
    <property type="entry name" value="AB_hydrolase_1"/>
</dbReference>
<feature type="domain" description="AB hydrolase-1" evidence="1">
    <location>
        <begin position="22"/>
        <end position="251"/>
    </location>
</feature>
<dbReference type="PRINTS" id="PR00412">
    <property type="entry name" value="EPOXHYDRLASE"/>
</dbReference>
<dbReference type="Pfam" id="PF00561">
    <property type="entry name" value="Abhydrolase_1"/>
    <property type="match status" value="1"/>
</dbReference>
<keyword evidence="3" id="KW-1185">Reference proteome</keyword>
<dbReference type="PRINTS" id="PR00111">
    <property type="entry name" value="ABHYDROLASE"/>
</dbReference>
<dbReference type="RefSeq" id="WP_128355221.1">
    <property type="nucleotide sequence ID" value="NZ_CP022987.1"/>
</dbReference>
<evidence type="ECO:0000259" key="1">
    <source>
        <dbReference type="Pfam" id="PF00561"/>
    </source>
</evidence>
<dbReference type="Proteomes" id="UP000283474">
    <property type="component" value="Chromosome"/>
</dbReference>